<evidence type="ECO:0000259" key="1">
    <source>
        <dbReference type="Pfam" id="PF00646"/>
    </source>
</evidence>
<evidence type="ECO:0000313" key="3">
    <source>
        <dbReference type="EMBL" id="GJT18448.1"/>
    </source>
</evidence>
<dbReference type="InterPro" id="IPR001810">
    <property type="entry name" value="F-box_dom"/>
</dbReference>
<dbReference type="Pfam" id="PF24758">
    <property type="entry name" value="LRR_At5g56370"/>
    <property type="match status" value="1"/>
</dbReference>
<dbReference type="PANTHER" id="PTHR31639">
    <property type="entry name" value="F-BOX PROTEIN-LIKE"/>
    <property type="match status" value="1"/>
</dbReference>
<comment type="caution">
    <text evidence="3">The sequence shown here is derived from an EMBL/GenBank/DDBJ whole genome shotgun (WGS) entry which is preliminary data.</text>
</comment>
<feature type="domain" description="F-box" evidence="1">
    <location>
        <begin position="7"/>
        <end position="44"/>
    </location>
</feature>
<evidence type="ECO:0000313" key="4">
    <source>
        <dbReference type="Proteomes" id="UP001151760"/>
    </source>
</evidence>
<dbReference type="Gene3D" id="3.80.10.10">
    <property type="entry name" value="Ribonuclease Inhibitor"/>
    <property type="match status" value="1"/>
</dbReference>
<proteinExistence type="predicted"/>
<dbReference type="InterPro" id="IPR055411">
    <property type="entry name" value="LRR_FXL15/At3g58940/PEG3-like"/>
</dbReference>
<reference evidence="3" key="1">
    <citation type="journal article" date="2022" name="Int. J. Mol. Sci.">
        <title>Draft Genome of Tanacetum Coccineum: Genomic Comparison of Closely Related Tanacetum-Family Plants.</title>
        <authorList>
            <person name="Yamashiro T."/>
            <person name="Shiraishi A."/>
            <person name="Nakayama K."/>
            <person name="Satake H."/>
        </authorList>
    </citation>
    <scope>NUCLEOTIDE SEQUENCE</scope>
</reference>
<dbReference type="InterPro" id="IPR036047">
    <property type="entry name" value="F-box-like_dom_sf"/>
</dbReference>
<evidence type="ECO:0000259" key="2">
    <source>
        <dbReference type="Pfam" id="PF24758"/>
    </source>
</evidence>
<dbReference type="InterPro" id="IPR032675">
    <property type="entry name" value="LRR_dom_sf"/>
</dbReference>
<feature type="domain" description="F-box/LRR-repeat protein 15/At3g58940/PEG3-like LRR" evidence="2">
    <location>
        <begin position="98"/>
        <end position="227"/>
    </location>
</feature>
<accession>A0ABQ5BXH8</accession>
<name>A0ABQ5BXH8_9ASTR</name>
<keyword evidence="4" id="KW-1185">Reference proteome</keyword>
<protein>
    <submittedName>
        <fullName evidence="3">F-box protein-like protein</fullName>
    </submittedName>
</protein>
<reference evidence="3" key="2">
    <citation type="submission" date="2022-01" db="EMBL/GenBank/DDBJ databases">
        <authorList>
            <person name="Yamashiro T."/>
            <person name="Shiraishi A."/>
            <person name="Satake H."/>
            <person name="Nakayama K."/>
        </authorList>
    </citation>
    <scope>NUCLEOTIDE SEQUENCE</scope>
</reference>
<dbReference type="Proteomes" id="UP001151760">
    <property type="component" value="Unassembled WGS sequence"/>
</dbReference>
<sequence>MEEEYDDVPKELIHLIQSFLPPKDAARTCVLSKSWLHAWSTVNTLRFAKCGHLTLQEQIDYINCIDHTLLRYLNQNLSIDCFHLHLHIHNLSFLPYPLDNWFQALTAFSYSTLKELSLTMCGVKVYTLDRGWLTLPDAIFSFQNLDILSLRADNIHTICQVRVNACPVIKCSFLRVLELIGVCITEEALHNLFSSCSLLEKINLDFGPSVRLKMIKVTNLRCLCELKIVLVKNDLLEMYDLPSLHLFSYCSVTSYAVRMDTLESVRELVLLRLTVDDAFSDMIKTNFPFLETLTLSIEDCMLETINITCVSLKRLTLSVYLDKQLNIQVYASKLLYFSYNAWKMATLLFPSGTPAHIHLILRFLKNDPIDLSFFFKVRKALDLSSNFHIETIDDFVPSNINLDDLRRMVPFPARNVQQLSFGKHWAKKLWKHSPLLDFLFSICYPRYVKAYYRSSNSKNYLYKQMVGIMYKKMCNLKDIEIKNPHDGKWESLRHSWRSYPHDGKWESLAYSWRSFHDEGNNFNSDEFKLNWVS</sequence>
<dbReference type="Pfam" id="PF00646">
    <property type="entry name" value="F-box"/>
    <property type="match status" value="1"/>
</dbReference>
<dbReference type="SUPFAM" id="SSF52058">
    <property type="entry name" value="L domain-like"/>
    <property type="match status" value="1"/>
</dbReference>
<dbReference type="EMBL" id="BQNB010013637">
    <property type="protein sequence ID" value="GJT18448.1"/>
    <property type="molecule type" value="Genomic_DNA"/>
</dbReference>
<dbReference type="PANTHER" id="PTHR31639:SF42">
    <property type="entry name" value="OS02G0160200 PROTEIN"/>
    <property type="match status" value="1"/>
</dbReference>
<dbReference type="SUPFAM" id="SSF81383">
    <property type="entry name" value="F-box domain"/>
    <property type="match status" value="1"/>
</dbReference>
<gene>
    <name evidence="3" type="ORF">Tco_0877154</name>
</gene>
<organism evidence="3 4">
    <name type="scientific">Tanacetum coccineum</name>
    <dbReference type="NCBI Taxonomy" id="301880"/>
    <lineage>
        <taxon>Eukaryota</taxon>
        <taxon>Viridiplantae</taxon>
        <taxon>Streptophyta</taxon>
        <taxon>Embryophyta</taxon>
        <taxon>Tracheophyta</taxon>
        <taxon>Spermatophyta</taxon>
        <taxon>Magnoliopsida</taxon>
        <taxon>eudicotyledons</taxon>
        <taxon>Gunneridae</taxon>
        <taxon>Pentapetalae</taxon>
        <taxon>asterids</taxon>
        <taxon>campanulids</taxon>
        <taxon>Asterales</taxon>
        <taxon>Asteraceae</taxon>
        <taxon>Asteroideae</taxon>
        <taxon>Anthemideae</taxon>
        <taxon>Anthemidinae</taxon>
        <taxon>Tanacetum</taxon>
    </lineage>
</organism>